<sequence length="259" mass="27806">MNKKERLMNLQGMLVKDLQANEQVVQIVTLDDLINEYKSTAKKLANWVAPALDAIAVAKIINELGCSTNKVVIKTYAGKKYIIFKGTSGNRKVLRGTRYLVSNPKVVRMAVGPKGLAKSIKSGFVITTVLSVGIEVFDFFIKDSSTLSELLGTVSADLIKIGLSTIAATVAGMLVGASAILGSIAAAPLIAAVAVGVLTGLLLDRIDDRFGATRALIEGYKQMGENLDAMVEEFNRGMNAIEKNPSLIECLFAPCDQYY</sequence>
<dbReference type="Proteomes" id="UP001169760">
    <property type="component" value="Unassembled WGS sequence"/>
</dbReference>
<organism evidence="2 3">
    <name type="scientific">Saccharophagus degradans</name>
    <dbReference type="NCBI Taxonomy" id="86304"/>
    <lineage>
        <taxon>Bacteria</taxon>
        <taxon>Pseudomonadati</taxon>
        <taxon>Pseudomonadota</taxon>
        <taxon>Gammaproteobacteria</taxon>
        <taxon>Cellvibrionales</taxon>
        <taxon>Cellvibrionaceae</taxon>
        <taxon>Saccharophagus</taxon>
    </lineage>
</organism>
<evidence type="ECO:0000313" key="2">
    <source>
        <dbReference type="EMBL" id="MDO6422283.1"/>
    </source>
</evidence>
<feature type="transmembrane region" description="Helical" evidence="1">
    <location>
        <begin position="179"/>
        <end position="203"/>
    </location>
</feature>
<keyword evidence="1" id="KW-0472">Membrane</keyword>
<name>A0AAW7X3R0_9GAMM</name>
<reference evidence="2" key="1">
    <citation type="submission" date="2023-07" db="EMBL/GenBank/DDBJ databases">
        <title>Genome content predicts the carbon catabolic preferences of heterotrophic bacteria.</title>
        <authorList>
            <person name="Gralka M."/>
        </authorList>
    </citation>
    <scope>NUCLEOTIDE SEQUENCE</scope>
    <source>
        <strain evidence="2">I3M17_2</strain>
    </source>
</reference>
<protein>
    <submittedName>
        <fullName evidence="2">Uncharacterized protein</fullName>
    </submittedName>
</protein>
<dbReference type="EMBL" id="JAUOPB010000004">
    <property type="protein sequence ID" value="MDO6422283.1"/>
    <property type="molecule type" value="Genomic_DNA"/>
</dbReference>
<evidence type="ECO:0000313" key="3">
    <source>
        <dbReference type="Proteomes" id="UP001169760"/>
    </source>
</evidence>
<gene>
    <name evidence="2" type="ORF">Q4521_07340</name>
</gene>
<dbReference type="AlphaFoldDB" id="A0AAW7X3R0"/>
<comment type="caution">
    <text evidence="2">The sequence shown here is derived from an EMBL/GenBank/DDBJ whole genome shotgun (WGS) entry which is preliminary data.</text>
</comment>
<evidence type="ECO:0000256" key="1">
    <source>
        <dbReference type="SAM" id="Phobius"/>
    </source>
</evidence>
<keyword evidence="1" id="KW-0812">Transmembrane</keyword>
<dbReference type="RefSeq" id="WP_303492197.1">
    <property type="nucleotide sequence ID" value="NZ_JAUOPB010000004.1"/>
</dbReference>
<accession>A0AAW7X3R0</accession>
<proteinExistence type="predicted"/>
<keyword evidence="1" id="KW-1133">Transmembrane helix</keyword>